<keyword evidence="2 6" id="KW-0210">Decarboxylase</keyword>
<comment type="similarity">
    <text evidence="6">Belongs to the Orn/Lys/Arg decarboxylase class-II family. LysA subfamily.</text>
</comment>
<feature type="binding site" evidence="6">
    <location>
        <position position="318"/>
    </location>
    <ligand>
        <name>substrate</name>
    </ligand>
</feature>
<accession>A0A7I7QUS9</accession>
<feature type="signal peptide" evidence="10">
    <location>
        <begin position="1"/>
        <end position="22"/>
    </location>
</feature>
<dbReference type="InterPro" id="IPR000183">
    <property type="entry name" value="Orn/DAP/Arg_de-COase"/>
</dbReference>
<feature type="chain" id="PRO_5029630120" description="Diaminopimelate decarboxylase" evidence="10">
    <location>
        <begin position="23"/>
        <end position="455"/>
    </location>
</feature>
<feature type="binding site" evidence="6">
    <location>
        <position position="384"/>
    </location>
    <ligand>
        <name>substrate</name>
    </ligand>
</feature>
<evidence type="ECO:0000256" key="4">
    <source>
        <dbReference type="ARBA" id="ARBA00023154"/>
    </source>
</evidence>
<dbReference type="Gene3D" id="3.20.20.10">
    <property type="entry name" value="Alanine racemase"/>
    <property type="match status" value="1"/>
</dbReference>
<dbReference type="SUPFAM" id="SSF51419">
    <property type="entry name" value="PLP-binding barrel"/>
    <property type="match status" value="1"/>
</dbReference>
<feature type="modified residue" description="N6-(pyridoxal phosphate)lysine" evidence="6 8">
    <location>
        <position position="107"/>
    </location>
</feature>
<dbReference type="InterPro" id="IPR022644">
    <property type="entry name" value="De-COase2_N"/>
</dbReference>
<dbReference type="GO" id="GO:0009089">
    <property type="term" value="P:lysine biosynthetic process via diaminopimelate"/>
    <property type="evidence" value="ECO:0007669"/>
    <property type="project" value="UniProtKB-UniRule"/>
</dbReference>
<evidence type="ECO:0000256" key="9">
    <source>
        <dbReference type="RuleBase" id="RU003738"/>
    </source>
</evidence>
<dbReference type="EMBL" id="AP022588">
    <property type="protein sequence ID" value="BBY30061.1"/>
    <property type="molecule type" value="Genomic_DNA"/>
</dbReference>
<feature type="active site" description="Proton donor" evidence="8">
    <location>
        <position position="383"/>
    </location>
</feature>
<feature type="domain" description="Orn/DAP/Arg decarboxylase 2 N-terminal" evidence="11">
    <location>
        <begin position="85"/>
        <end position="321"/>
    </location>
</feature>
<evidence type="ECO:0000259" key="11">
    <source>
        <dbReference type="Pfam" id="PF02784"/>
    </source>
</evidence>
<dbReference type="HAMAP" id="MF_02120">
    <property type="entry name" value="LysA"/>
    <property type="match status" value="1"/>
</dbReference>
<feature type="binding site" evidence="6">
    <location>
        <position position="412"/>
    </location>
    <ligand>
        <name>substrate</name>
    </ligand>
</feature>
<organism evidence="12 13">
    <name type="scientific">Mycolicibacterium sediminis</name>
    <dbReference type="NCBI Taxonomy" id="1286180"/>
    <lineage>
        <taxon>Bacteria</taxon>
        <taxon>Bacillati</taxon>
        <taxon>Actinomycetota</taxon>
        <taxon>Actinomycetes</taxon>
        <taxon>Mycobacteriales</taxon>
        <taxon>Mycobacteriaceae</taxon>
        <taxon>Mycolicibacterium</taxon>
    </lineage>
</organism>
<sequence>MAILARRVILSCVASIPSPATSADDTGEVTNQFAPADDDLLSLFPPGSRLADDGTLVVGGCRLDDVAEEFGTPVIVVAEDALEQRARDYLGAFRGRWPRADVAFASKSFPCTAVQRVMVGQGLHLDVAGAGEVLSALKAGADPGRLILHGNAKTDEEIALAVEVGVGLVVVDNFDDVDRLERTATADRPQSCLVRVIPGVEASTHSSQATGHAGSKFGLSPAQARRAIDRIERSPVLRMAGVHTHVGSQLLDVDELAAAVRPIAELGEFDTYDLGGGLGVRYTYGEQAPDLDAYADAMITQARELLPAGCRIIVEPGRSIVGSAACTVYRVTTVKRDVMTHVAVDGGMGDNLEVSLTGQRFEAAIVNRVRPAGETVSVVGRHCESGDQLIDGIALPDPAVGDLLAVPVTGAYVYTMSNQYNGARRVPVVFVRDGVARLVVRRDTWEDLLSRDVEP</sequence>
<dbReference type="CDD" id="cd06828">
    <property type="entry name" value="PLPDE_III_DapDC"/>
    <property type="match status" value="1"/>
</dbReference>
<evidence type="ECO:0000256" key="7">
    <source>
        <dbReference type="NCBIfam" id="TIGR01048"/>
    </source>
</evidence>
<keyword evidence="5 6" id="KW-0456">Lyase</keyword>
<dbReference type="Gene3D" id="2.40.37.10">
    <property type="entry name" value="Lyase, Ornithine Decarboxylase, Chain A, domain 1"/>
    <property type="match status" value="1"/>
</dbReference>
<dbReference type="PANTHER" id="PTHR43727:SF2">
    <property type="entry name" value="GROUP IV DECARBOXYLASE"/>
    <property type="match status" value="1"/>
</dbReference>
<evidence type="ECO:0000256" key="5">
    <source>
        <dbReference type="ARBA" id="ARBA00023239"/>
    </source>
</evidence>
<comment type="pathway">
    <text evidence="6 9">Amino-acid biosynthesis; L-lysine biosynthesis via DAP pathway; L-lysine from DL-2,6-diaminopimelate: step 1/1.</text>
</comment>
<feature type="binding site" evidence="6">
    <location>
        <position position="412"/>
    </location>
    <ligand>
        <name>pyridoxal 5'-phosphate</name>
        <dbReference type="ChEBI" id="CHEBI:597326"/>
    </ligand>
</feature>
<dbReference type="PRINTS" id="PR01179">
    <property type="entry name" value="ODADCRBXLASE"/>
</dbReference>
<comment type="catalytic activity">
    <reaction evidence="6 9">
        <text>meso-2,6-diaminopimelate + H(+) = L-lysine + CO2</text>
        <dbReference type="Rhea" id="RHEA:15101"/>
        <dbReference type="ChEBI" id="CHEBI:15378"/>
        <dbReference type="ChEBI" id="CHEBI:16526"/>
        <dbReference type="ChEBI" id="CHEBI:32551"/>
        <dbReference type="ChEBI" id="CHEBI:57791"/>
        <dbReference type="EC" id="4.1.1.20"/>
    </reaction>
</comment>
<comment type="subunit">
    <text evidence="6">Homodimer.</text>
</comment>
<dbReference type="EC" id="4.1.1.20" evidence="6 7"/>
<proteinExistence type="inferred from homology"/>
<keyword evidence="3 6" id="KW-0663">Pyridoxal phosphate</keyword>
<dbReference type="InterPro" id="IPR029066">
    <property type="entry name" value="PLP-binding_barrel"/>
</dbReference>
<dbReference type="GO" id="GO:0008836">
    <property type="term" value="F:diaminopimelate decarboxylase activity"/>
    <property type="evidence" value="ECO:0007669"/>
    <property type="project" value="UniProtKB-UniRule"/>
</dbReference>
<evidence type="ECO:0000256" key="8">
    <source>
        <dbReference type="PIRSR" id="PIRSR600183-50"/>
    </source>
</evidence>
<dbReference type="UniPathway" id="UPA00034">
    <property type="reaction ID" value="UER00027"/>
</dbReference>
<dbReference type="PANTHER" id="PTHR43727">
    <property type="entry name" value="DIAMINOPIMELATE DECARBOXYLASE"/>
    <property type="match status" value="1"/>
</dbReference>
<dbReference type="InterPro" id="IPR009006">
    <property type="entry name" value="Ala_racemase/Decarboxylase_C"/>
</dbReference>
<feature type="binding site" evidence="6">
    <location>
        <begin position="315"/>
        <end position="318"/>
    </location>
    <ligand>
        <name>pyridoxal 5'-phosphate</name>
        <dbReference type="ChEBI" id="CHEBI:597326"/>
    </ligand>
</feature>
<dbReference type="InterPro" id="IPR002986">
    <property type="entry name" value="DAP_deCOOHase_LysA"/>
</dbReference>
<reference evidence="12 13" key="1">
    <citation type="journal article" date="2019" name="Emerg. Microbes Infect.">
        <title>Comprehensive subspecies identification of 175 nontuberculous mycobacteria species based on 7547 genomic profiles.</title>
        <authorList>
            <person name="Matsumoto Y."/>
            <person name="Kinjo T."/>
            <person name="Motooka D."/>
            <person name="Nabeya D."/>
            <person name="Jung N."/>
            <person name="Uechi K."/>
            <person name="Horii T."/>
            <person name="Iida T."/>
            <person name="Fujita J."/>
            <person name="Nakamura S."/>
        </authorList>
    </citation>
    <scope>NUCLEOTIDE SEQUENCE [LARGE SCALE GENOMIC DNA]</scope>
    <source>
        <strain evidence="12 13">JCM 17899</strain>
    </source>
</reference>
<dbReference type="SUPFAM" id="SSF50621">
    <property type="entry name" value="Alanine racemase C-terminal domain-like"/>
    <property type="match status" value="1"/>
</dbReference>
<keyword evidence="6" id="KW-0028">Amino-acid biosynthesis</keyword>
<feature type="binding site" evidence="6">
    <location>
        <position position="277"/>
    </location>
    <ligand>
        <name>pyridoxal 5'-phosphate</name>
        <dbReference type="ChEBI" id="CHEBI:597326"/>
    </ligand>
</feature>
<evidence type="ECO:0000313" key="12">
    <source>
        <dbReference type="EMBL" id="BBY30061.1"/>
    </source>
</evidence>
<comment type="cofactor">
    <cofactor evidence="1 6 8 9">
        <name>pyridoxal 5'-phosphate</name>
        <dbReference type="ChEBI" id="CHEBI:597326"/>
    </cofactor>
</comment>
<dbReference type="AlphaFoldDB" id="A0A7I7QUS9"/>
<dbReference type="Proteomes" id="UP000467193">
    <property type="component" value="Chromosome"/>
</dbReference>
<comment type="function">
    <text evidence="6">Specifically catalyzes the decarboxylation of meso-diaminopimelate (meso-DAP) to L-lysine.</text>
</comment>
<dbReference type="KEGG" id="msei:MSEDJ_41570"/>
<protein>
    <recommendedName>
        <fullName evidence="6 7">Diaminopimelate decarboxylase</fullName>
        <shortName evidence="6">DAP decarboxylase</shortName>
        <shortName evidence="6">DAPDC</shortName>
        <ecNumber evidence="6 7">4.1.1.20</ecNumber>
    </recommendedName>
</protein>
<dbReference type="NCBIfam" id="TIGR01048">
    <property type="entry name" value="lysA"/>
    <property type="match status" value="1"/>
</dbReference>
<evidence type="ECO:0000256" key="6">
    <source>
        <dbReference type="HAMAP-Rule" id="MF_02120"/>
    </source>
</evidence>
<dbReference type="GO" id="GO:0030170">
    <property type="term" value="F:pyridoxal phosphate binding"/>
    <property type="evidence" value="ECO:0007669"/>
    <property type="project" value="UniProtKB-UniRule"/>
</dbReference>
<comment type="caution">
    <text evidence="6">Lacks conserved residue(s) required for the propagation of feature annotation.</text>
</comment>
<evidence type="ECO:0000313" key="13">
    <source>
        <dbReference type="Proteomes" id="UP000467193"/>
    </source>
</evidence>
<keyword evidence="13" id="KW-1185">Reference proteome</keyword>
<evidence type="ECO:0000256" key="3">
    <source>
        <dbReference type="ARBA" id="ARBA00022898"/>
    </source>
</evidence>
<dbReference type="FunFam" id="3.20.20.10:FF:000003">
    <property type="entry name" value="Diaminopimelate decarboxylase"/>
    <property type="match status" value="1"/>
</dbReference>
<gene>
    <name evidence="12" type="primary">lysA_1</name>
    <name evidence="6" type="synonym">lysA</name>
    <name evidence="12" type="ORF">MSEDJ_41570</name>
</gene>
<keyword evidence="10" id="KW-0732">Signal</keyword>
<dbReference type="Pfam" id="PF02784">
    <property type="entry name" value="Orn_Arg_deC_N"/>
    <property type="match status" value="1"/>
</dbReference>
<keyword evidence="4 6" id="KW-0457">Lysine biosynthesis</keyword>
<evidence type="ECO:0000256" key="2">
    <source>
        <dbReference type="ARBA" id="ARBA00022793"/>
    </source>
</evidence>
<name>A0A7I7QUS9_9MYCO</name>
<evidence type="ECO:0000256" key="1">
    <source>
        <dbReference type="ARBA" id="ARBA00001933"/>
    </source>
</evidence>
<evidence type="ECO:0000256" key="10">
    <source>
        <dbReference type="SAM" id="SignalP"/>
    </source>
</evidence>
<dbReference type="PRINTS" id="PR01181">
    <property type="entry name" value="DAPDCRBXLASE"/>
</dbReference>